<protein>
    <submittedName>
        <fullName evidence="1">Uncharacterized protein</fullName>
    </submittedName>
</protein>
<evidence type="ECO:0000313" key="2">
    <source>
        <dbReference type="Proteomes" id="UP001057402"/>
    </source>
</evidence>
<name>A0ACB9N599_9MYRT</name>
<dbReference type="EMBL" id="CM042887">
    <property type="protein sequence ID" value="KAI4330076.1"/>
    <property type="molecule type" value="Genomic_DNA"/>
</dbReference>
<gene>
    <name evidence="1" type="ORF">MLD38_028384</name>
</gene>
<organism evidence="1 2">
    <name type="scientific">Melastoma candidum</name>
    <dbReference type="NCBI Taxonomy" id="119954"/>
    <lineage>
        <taxon>Eukaryota</taxon>
        <taxon>Viridiplantae</taxon>
        <taxon>Streptophyta</taxon>
        <taxon>Embryophyta</taxon>
        <taxon>Tracheophyta</taxon>
        <taxon>Spermatophyta</taxon>
        <taxon>Magnoliopsida</taxon>
        <taxon>eudicotyledons</taxon>
        <taxon>Gunneridae</taxon>
        <taxon>Pentapetalae</taxon>
        <taxon>rosids</taxon>
        <taxon>malvids</taxon>
        <taxon>Myrtales</taxon>
        <taxon>Melastomataceae</taxon>
        <taxon>Melastomatoideae</taxon>
        <taxon>Melastomateae</taxon>
        <taxon>Melastoma</taxon>
    </lineage>
</organism>
<keyword evidence="2" id="KW-1185">Reference proteome</keyword>
<evidence type="ECO:0000313" key="1">
    <source>
        <dbReference type="EMBL" id="KAI4330076.1"/>
    </source>
</evidence>
<reference evidence="2" key="1">
    <citation type="journal article" date="2023" name="Front. Plant Sci.">
        <title>Chromosomal-level genome assembly of Melastoma candidum provides insights into trichome evolution.</title>
        <authorList>
            <person name="Zhong Y."/>
            <person name="Wu W."/>
            <person name="Sun C."/>
            <person name="Zou P."/>
            <person name="Liu Y."/>
            <person name="Dai S."/>
            <person name="Zhou R."/>
        </authorList>
    </citation>
    <scope>NUCLEOTIDE SEQUENCE [LARGE SCALE GENOMIC DNA]</scope>
</reference>
<comment type="caution">
    <text evidence="1">The sequence shown here is derived from an EMBL/GenBank/DDBJ whole genome shotgun (WGS) entry which is preliminary data.</text>
</comment>
<dbReference type="Proteomes" id="UP001057402">
    <property type="component" value="Chromosome 8"/>
</dbReference>
<sequence>MAMMDIGRAPKGHFVVYVGIEEMRYMVPLFYLDCPSFKNLLDKAADEYGYNSNSRIVLSCDSGTFSRVMASGEKWELKEVLSRNCRQHTDENVEISIRFCASGVTRTCLLQFSRFIL</sequence>
<accession>A0ACB9N599</accession>
<proteinExistence type="predicted"/>